<dbReference type="Gene3D" id="2.40.350.10">
    <property type="entry name" value="SO1590-like"/>
    <property type="match status" value="1"/>
</dbReference>
<dbReference type="RefSeq" id="WP_114825217.1">
    <property type="nucleotide sequence ID" value="NZ_QQSY01000002.1"/>
</dbReference>
<dbReference type="InterPro" id="IPR023159">
    <property type="entry name" value="SO1590-like_sf"/>
</dbReference>
<reference evidence="2 3" key="1">
    <citation type="submission" date="2018-07" db="EMBL/GenBank/DDBJ databases">
        <title>Dyella solisilvae sp. nov., isolated from the pine and broad-leaved mixed forest soil.</title>
        <authorList>
            <person name="Gao Z."/>
            <person name="Qiu L."/>
        </authorList>
    </citation>
    <scope>NUCLEOTIDE SEQUENCE [LARGE SCALE GENOMIC DNA]</scope>
    <source>
        <strain evidence="2 3">DHG54</strain>
    </source>
</reference>
<organism evidence="2 3">
    <name type="scientific">Dyella solisilvae</name>
    <dbReference type="NCBI Taxonomy" id="1920168"/>
    <lineage>
        <taxon>Bacteria</taxon>
        <taxon>Pseudomonadati</taxon>
        <taxon>Pseudomonadota</taxon>
        <taxon>Gammaproteobacteria</taxon>
        <taxon>Lysobacterales</taxon>
        <taxon>Rhodanobacteraceae</taxon>
        <taxon>Dyella</taxon>
    </lineage>
</organism>
<keyword evidence="3" id="KW-1185">Reference proteome</keyword>
<evidence type="ECO:0000313" key="3">
    <source>
        <dbReference type="Proteomes" id="UP000254711"/>
    </source>
</evidence>
<sequence>MTRQARGSFEVKITPQPPQEGVGDPGVGRLAIEKQFRGDLEGSSRGQMLAVGTAVDGSAGYVAMEWVSGSLHGRRGSFALQHSGSMHRGSPQLSVTIVPDSGTDALAGLAGTLDIKVANGEHHYELDYSLPDLP</sequence>
<evidence type="ECO:0000256" key="1">
    <source>
        <dbReference type="SAM" id="MobiDB-lite"/>
    </source>
</evidence>
<accession>A0A370K912</accession>
<name>A0A370K912_9GAMM</name>
<dbReference type="Pfam" id="PF11528">
    <property type="entry name" value="DUF3224"/>
    <property type="match status" value="1"/>
</dbReference>
<comment type="caution">
    <text evidence="2">The sequence shown here is derived from an EMBL/GenBank/DDBJ whole genome shotgun (WGS) entry which is preliminary data.</text>
</comment>
<gene>
    <name evidence="2" type="ORF">DVT68_11690</name>
</gene>
<dbReference type="OrthoDB" id="69764at2"/>
<dbReference type="AlphaFoldDB" id="A0A370K912"/>
<dbReference type="SUPFAM" id="SSF159238">
    <property type="entry name" value="SO1590-like"/>
    <property type="match status" value="1"/>
</dbReference>
<protein>
    <submittedName>
        <fullName evidence="2">DUF3224 domain-containing protein</fullName>
    </submittedName>
</protein>
<evidence type="ECO:0000313" key="2">
    <source>
        <dbReference type="EMBL" id="RDI99132.1"/>
    </source>
</evidence>
<proteinExistence type="predicted"/>
<dbReference type="InterPro" id="IPR021607">
    <property type="entry name" value="DUF3224"/>
</dbReference>
<dbReference type="Proteomes" id="UP000254711">
    <property type="component" value="Unassembled WGS sequence"/>
</dbReference>
<dbReference type="EMBL" id="QQSY01000002">
    <property type="protein sequence ID" value="RDI99132.1"/>
    <property type="molecule type" value="Genomic_DNA"/>
</dbReference>
<feature type="region of interest" description="Disordered" evidence="1">
    <location>
        <begin position="1"/>
        <end position="26"/>
    </location>
</feature>